<comment type="subcellular location">
    <subcellularLocation>
        <location evidence="9">Cytoplasm</location>
    </subcellularLocation>
</comment>
<evidence type="ECO:0000256" key="1">
    <source>
        <dbReference type="ARBA" id="ARBA00005790"/>
    </source>
</evidence>
<dbReference type="RefSeq" id="WP_127689417.1">
    <property type="nucleotide sequence ID" value="NZ_RZUL01000001.1"/>
</dbReference>
<comment type="function">
    <text evidence="9">Essential for recycling GMP and indirectly, cGMP.</text>
</comment>
<protein>
    <recommendedName>
        <fullName evidence="3 9">Guanylate kinase</fullName>
        <ecNumber evidence="2 9">2.7.4.8</ecNumber>
    </recommendedName>
    <alternativeName>
        <fullName evidence="8 9">GMP kinase</fullName>
    </alternativeName>
</protein>
<evidence type="ECO:0000259" key="10">
    <source>
        <dbReference type="PROSITE" id="PS50052"/>
    </source>
</evidence>
<keyword evidence="7 9" id="KW-0067">ATP-binding</keyword>
<comment type="similarity">
    <text evidence="1 9">Belongs to the guanylate kinase family.</text>
</comment>
<dbReference type="InterPro" id="IPR008145">
    <property type="entry name" value="GK/Ca_channel_bsu"/>
</dbReference>
<name>A0A437JDX4_9SPHN</name>
<dbReference type="GO" id="GO:0005829">
    <property type="term" value="C:cytosol"/>
    <property type="evidence" value="ECO:0007669"/>
    <property type="project" value="TreeGrafter"/>
</dbReference>
<evidence type="ECO:0000256" key="4">
    <source>
        <dbReference type="ARBA" id="ARBA00022679"/>
    </source>
</evidence>
<sequence length="226" mass="25232">MADISLNDRPGDPHGFKRRGLLFVLSSPSGAGKSTIARKLLAADPTLVMSVSATTRPMRPGEVDGRDYHFVDLPAFRQMVADHEFLEWAHVFGHRYGTPRAPVEAMLKSGRDVLFDIDWQGAQQLHQIAGGDVVRVFILPPSIEELERRLRGRATDSETVIEGRMSRAAGEIAHWDGYDYVLCNDDADICFQKVRTILEAERMKRSRQTGLIGFIRKLGKATGEVD</sequence>
<dbReference type="GO" id="GO:0005524">
    <property type="term" value="F:ATP binding"/>
    <property type="evidence" value="ECO:0007669"/>
    <property type="project" value="UniProtKB-UniRule"/>
</dbReference>
<organism evidence="11 12">
    <name type="scientific">Sphingobium algorifonticola</name>
    <dbReference type="NCBI Taxonomy" id="2008318"/>
    <lineage>
        <taxon>Bacteria</taxon>
        <taxon>Pseudomonadati</taxon>
        <taxon>Pseudomonadota</taxon>
        <taxon>Alphaproteobacteria</taxon>
        <taxon>Sphingomonadales</taxon>
        <taxon>Sphingomonadaceae</taxon>
        <taxon>Sphingobium</taxon>
    </lineage>
</organism>
<dbReference type="PANTHER" id="PTHR23117:SF13">
    <property type="entry name" value="GUANYLATE KINASE"/>
    <property type="match status" value="1"/>
</dbReference>
<feature type="binding site" evidence="9">
    <location>
        <begin position="27"/>
        <end position="34"/>
    </location>
    <ligand>
        <name>ATP</name>
        <dbReference type="ChEBI" id="CHEBI:30616"/>
    </ligand>
</feature>
<dbReference type="CDD" id="cd00071">
    <property type="entry name" value="GMPK"/>
    <property type="match status" value="1"/>
</dbReference>
<evidence type="ECO:0000256" key="5">
    <source>
        <dbReference type="ARBA" id="ARBA00022741"/>
    </source>
</evidence>
<dbReference type="PROSITE" id="PS00856">
    <property type="entry name" value="GUANYLATE_KINASE_1"/>
    <property type="match status" value="1"/>
</dbReference>
<keyword evidence="4 9" id="KW-0808">Transferase</keyword>
<accession>A0A437JDX4</accession>
<dbReference type="AlphaFoldDB" id="A0A437JDX4"/>
<dbReference type="InterPro" id="IPR017665">
    <property type="entry name" value="Guanylate_kinase"/>
</dbReference>
<dbReference type="Pfam" id="PF00625">
    <property type="entry name" value="Guanylate_kin"/>
    <property type="match status" value="1"/>
</dbReference>
<dbReference type="GO" id="GO:0004385">
    <property type="term" value="F:GMP kinase activity"/>
    <property type="evidence" value="ECO:0007669"/>
    <property type="project" value="UniProtKB-UniRule"/>
</dbReference>
<dbReference type="FunFam" id="3.30.63.10:FF:000002">
    <property type="entry name" value="Guanylate kinase 1"/>
    <property type="match status" value="1"/>
</dbReference>
<keyword evidence="6 9" id="KW-0418">Kinase</keyword>
<dbReference type="NCBIfam" id="TIGR03263">
    <property type="entry name" value="guanyl_kin"/>
    <property type="match status" value="1"/>
</dbReference>
<dbReference type="InterPro" id="IPR027417">
    <property type="entry name" value="P-loop_NTPase"/>
</dbReference>
<evidence type="ECO:0000256" key="6">
    <source>
        <dbReference type="ARBA" id="ARBA00022777"/>
    </source>
</evidence>
<reference evidence="11 12" key="1">
    <citation type="submission" date="2019-01" db="EMBL/GenBank/DDBJ databases">
        <authorList>
            <person name="Chen W.-M."/>
        </authorList>
    </citation>
    <scope>NUCLEOTIDE SEQUENCE [LARGE SCALE GENOMIC DNA]</scope>
    <source>
        <strain evidence="11 12">TLA-22</strain>
    </source>
</reference>
<dbReference type="EC" id="2.7.4.8" evidence="2 9"/>
<dbReference type="InterPro" id="IPR008144">
    <property type="entry name" value="Guanylate_kin-like_dom"/>
</dbReference>
<gene>
    <name evidence="9" type="primary">gmk</name>
    <name evidence="11" type="ORF">ENE74_04660</name>
</gene>
<dbReference type="Gene3D" id="3.40.50.300">
    <property type="entry name" value="P-loop containing nucleotide triphosphate hydrolases"/>
    <property type="match status" value="1"/>
</dbReference>
<dbReference type="Proteomes" id="UP000282977">
    <property type="component" value="Unassembled WGS sequence"/>
</dbReference>
<keyword evidence="5 9" id="KW-0547">Nucleotide-binding</keyword>
<dbReference type="PANTHER" id="PTHR23117">
    <property type="entry name" value="GUANYLATE KINASE-RELATED"/>
    <property type="match status" value="1"/>
</dbReference>
<dbReference type="InterPro" id="IPR020590">
    <property type="entry name" value="Guanylate_kinase_CS"/>
</dbReference>
<evidence type="ECO:0000256" key="7">
    <source>
        <dbReference type="ARBA" id="ARBA00022840"/>
    </source>
</evidence>
<dbReference type="EMBL" id="RZUL01000001">
    <property type="protein sequence ID" value="RVT43880.1"/>
    <property type="molecule type" value="Genomic_DNA"/>
</dbReference>
<evidence type="ECO:0000256" key="2">
    <source>
        <dbReference type="ARBA" id="ARBA00012961"/>
    </source>
</evidence>
<dbReference type="HAMAP" id="MF_00328">
    <property type="entry name" value="Guanylate_kinase"/>
    <property type="match status" value="1"/>
</dbReference>
<keyword evidence="9" id="KW-0963">Cytoplasm</keyword>
<comment type="caution">
    <text evidence="11">The sequence shown here is derived from an EMBL/GenBank/DDBJ whole genome shotgun (WGS) entry which is preliminary data.</text>
</comment>
<dbReference type="Gene3D" id="3.30.63.10">
    <property type="entry name" value="Guanylate Kinase phosphate binding domain"/>
    <property type="match status" value="1"/>
</dbReference>
<keyword evidence="12" id="KW-1185">Reference proteome</keyword>
<evidence type="ECO:0000256" key="9">
    <source>
        <dbReference type="HAMAP-Rule" id="MF_00328"/>
    </source>
</evidence>
<dbReference type="SUPFAM" id="SSF52540">
    <property type="entry name" value="P-loop containing nucleoside triphosphate hydrolases"/>
    <property type="match status" value="1"/>
</dbReference>
<proteinExistence type="inferred from homology"/>
<evidence type="ECO:0000313" key="11">
    <source>
        <dbReference type="EMBL" id="RVT43880.1"/>
    </source>
</evidence>
<feature type="domain" description="Guanylate kinase-like" evidence="10">
    <location>
        <begin position="20"/>
        <end position="199"/>
    </location>
</feature>
<evidence type="ECO:0000256" key="8">
    <source>
        <dbReference type="ARBA" id="ARBA00030128"/>
    </source>
</evidence>
<evidence type="ECO:0000256" key="3">
    <source>
        <dbReference type="ARBA" id="ARBA00016296"/>
    </source>
</evidence>
<dbReference type="SMART" id="SM00072">
    <property type="entry name" value="GuKc"/>
    <property type="match status" value="1"/>
</dbReference>
<dbReference type="OrthoDB" id="9808150at2"/>
<evidence type="ECO:0000313" key="12">
    <source>
        <dbReference type="Proteomes" id="UP000282977"/>
    </source>
</evidence>
<dbReference type="PROSITE" id="PS50052">
    <property type="entry name" value="GUANYLATE_KINASE_2"/>
    <property type="match status" value="1"/>
</dbReference>
<comment type="catalytic activity">
    <reaction evidence="9">
        <text>GMP + ATP = GDP + ADP</text>
        <dbReference type="Rhea" id="RHEA:20780"/>
        <dbReference type="ChEBI" id="CHEBI:30616"/>
        <dbReference type="ChEBI" id="CHEBI:58115"/>
        <dbReference type="ChEBI" id="CHEBI:58189"/>
        <dbReference type="ChEBI" id="CHEBI:456216"/>
        <dbReference type="EC" id="2.7.4.8"/>
    </reaction>
</comment>